<gene>
    <name evidence="2" type="ORF">Tco_1093061</name>
</gene>
<dbReference type="Proteomes" id="UP001151760">
    <property type="component" value="Unassembled WGS sequence"/>
</dbReference>
<dbReference type="EMBL" id="BQNB010020589">
    <property type="protein sequence ID" value="GJT97543.1"/>
    <property type="molecule type" value="Genomic_DNA"/>
</dbReference>
<protein>
    <submittedName>
        <fullName evidence="2">Uncharacterized protein</fullName>
    </submittedName>
</protein>
<sequence>MRPSGSPNPDLSITQFSICRRDLSAHTTRLSRILCYRSEPGMELCGHPPSPVLENFNYSFVVGWNRCDESDSQRGKSFPLNKKNDSFLIELHVMRIETCFPSIPLLTISWASCIGNLCFRDRDQFNGKKQGNKVTVDGRVSGPIYPIHTTTTSPLFHRRNQHHRCPHHRSRTTSPPPPSSTPSSSSSSVAATLAGAQHHIITIYTTAASTLITTPSPPRHHHLLHRHQPPAATSVTMK</sequence>
<comment type="caution">
    <text evidence="2">The sequence shown here is derived from an EMBL/GenBank/DDBJ whole genome shotgun (WGS) entry which is preliminary data.</text>
</comment>
<accession>A0ABQ5IBR1</accession>
<evidence type="ECO:0000256" key="1">
    <source>
        <dbReference type="SAM" id="MobiDB-lite"/>
    </source>
</evidence>
<organism evidence="2 3">
    <name type="scientific">Tanacetum coccineum</name>
    <dbReference type="NCBI Taxonomy" id="301880"/>
    <lineage>
        <taxon>Eukaryota</taxon>
        <taxon>Viridiplantae</taxon>
        <taxon>Streptophyta</taxon>
        <taxon>Embryophyta</taxon>
        <taxon>Tracheophyta</taxon>
        <taxon>Spermatophyta</taxon>
        <taxon>Magnoliopsida</taxon>
        <taxon>eudicotyledons</taxon>
        <taxon>Gunneridae</taxon>
        <taxon>Pentapetalae</taxon>
        <taxon>asterids</taxon>
        <taxon>campanulids</taxon>
        <taxon>Asterales</taxon>
        <taxon>Asteraceae</taxon>
        <taxon>Asteroideae</taxon>
        <taxon>Anthemideae</taxon>
        <taxon>Anthemidinae</taxon>
        <taxon>Tanacetum</taxon>
    </lineage>
</organism>
<feature type="region of interest" description="Disordered" evidence="1">
    <location>
        <begin position="214"/>
        <end position="238"/>
    </location>
</feature>
<feature type="compositionally biased region" description="Basic residues" evidence="1">
    <location>
        <begin position="218"/>
        <end position="228"/>
    </location>
</feature>
<reference evidence="2" key="2">
    <citation type="submission" date="2022-01" db="EMBL/GenBank/DDBJ databases">
        <authorList>
            <person name="Yamashiro T."/>
            <person name="Shiraishi A."/>
            <person name="Satake H."/>
            <person name="Nakayama K."/>
        </authorList>
    </citation>
    <scope>NUCLEOTIDE SEQUENCE</scope>
</reference>
<feature type="non-terminal residue" evidence="2">
    <location>
        <position position="238"/>
    </location>
</feature>
<keyword evidence="3" id="KW-1185">Reference proteome</keyword>
<evidence type="ECO:0000313" key="2">
    <source>
        <dbReference type="EMBL" id="GJT97543.1"/>
    </source>
</evidence>
<reference evidence="2" key="1">
    <citation type="journal article" date="2022" name="Int. J. Mol. Sci.">
        <title>Draft Genome of Tanacetum Coccineum: Genomic Comparison of Closely Related Tanacetum-Family Plants.</title>
        <authorList>
            <person name="Yamashiro T."/>
            <person name="Shiraishi A."/>
            <person name="Nakayama K."/>
            <person name="Satake H."/>
        </authorList>
    </citation>
    <scope>NUCLEOTIDE SEQUENCE</scope>
</reference>
<name>A0ABQ5IBR1_9ASTR</name>
<feature type="compositionally biased region" description="Basic residues" evidence="1">
    <location>
        <begin position="156"/>
        <end position="171"/>
    </location>
</feature>
<feature type="region of interest" description="Disordered" evidence="1">
    <location>
        <begin position="149"/>
        <end position="191"/>
    </location>
</feature>
<evidence type="ECO:0000313" key="3">
    <source>
        <dbReference type="Proteomes" id="UP001151760"/>
    </source>
</evidence>
<proteinExistence type="predicted"/>